<organism evidence="1 2">
    <name type="scientific">Albidovulum sediminicola</name>
    <dbReference type="NCBI Taxonomy" id="2984331"/>
    <lineage>
        <taxon>Bacteria</taxon>
        <taxon>Pseudomonadati</taxon>
        <taxon>Pseudomonadota</taxon>
        <taxon>Alphaproteobacteria</taxon>
        <taxon>Rhodobacterales</taxon>
        <taxon>Paracoccaceae</taxon>
        <taxon>Albidovulum</taxon>
    </lineage>
</organism>
<reference evidence="1 2" key="1">
    <citation type="submission" date="2022-10" db="EMBL/GenBank/DDBJ databases">
        <title>Defluviimonas sp. nov., isolated from ocean surface water.</title>
        <authorList>
            <person name="He W."/>
            <person name="Wang L."/>
            <person name="Zhang D.-F."/>
        </authorList>
    </citation>
    <scope>NUCLEOTIDE SEQUENCE [LARGE SCALE GENOMIC DNA]</scope>
    <source>
        <strain evidence="1 2">WL0075</strain>
    </source>
</reference>
<dbReference type="Proteomes" id="UP001652503">
    <property type="component" value="Unassembled WGS sequence"/>
</dbReference>
<sequence>MQSLEDASAHLQTTREIHAMVRATRALSAPRIHQVVGAAEAIGDFEHTIEMGLRIVLRGKGVTA</sequence>
<evidence type="ECO:0000313" key="1">
    <source>
        <dbReference type="EMBL" id="MCV2865075.1"/>
    </source>
</evidence>
<keyword evidence="2" id="KW-1185">Reference proteome</keyword>
<name>A0ABT2Z215_9RHOB</name>
<gene>
    <name evidence="1" type="ORF">OE647_10045</name>
</gene>
<dbReference type="RefSeq" id="WP_263721593.1">
    <property type="nucleotide sequence ID" value="NZ_JAOWLA010000008.1"/>
</dbReference>
<dbReference type="EMBL" id="JAOWLA010000008">
    <property type="protein sequence ID" value="MCV2865075.1"/>
    <property type="molecule type" value="Genomic_DNA"/>
</dbReference>
<evidence type="ECO:0000313" key="2">
    <source>
        <dbReference type="Proteomes" id="UP001652503"/>
    </source>
</evidence>
<protein>
    <submittedName>
        <fullName evidence="1">Uncharacterized protein</fullName>
    </submittedName>
</protein>
<comment type="caution">
    <text evidence="1">The sequence shown here is derived from an EMBL/GenBank/DDBJ whole genome shotgun (WGS) entry which is preliminary data.</text>
</comment>
<accession>A0ABT2Z215</accession>
<proteinExistence type="predicted"/>